<keyword evidence="1" id="KW-0472">Membrane</keyword>
<dbReference type="GeneID" id="31366703"/>
<dbReference type="Proteomes" id="UP000001396">
    <property type="component" value="Unassembled WGS sequence"/>
</dbReference>
<sequence>MFFIKKEIVTLLLMMLAILMMASMFTVQYEIKYKEVYFINGTKVVHINDQNIYNFGIEIDDKVNGIDDDNFYSLKVWPRGLLLFSAILSLRTISIFFLVTTILVGLIYLKGQNTTSPRAPLIFIILFNMSFLFNFISVVIIGNLTEALRRPIKNTEHTCIENNSYVRQCQTLSGSFSSAKYESYDWGFRYGWYIGLGAMLAYIILEIPIVLLLRNSTVEPKSTAPPFLEKYGSQEELTPKEDGKNNNIIVDSTKSIC</sequence>
<dbReference type="AlphaFoldDB" id="D3BTX5"/>
<dbReference type="RefSeq" id="XP_020427295.1">
    <property type="nucleotide sequence ID" value="XM_020581992.1"/>
</dbReference>
<protein>
    <submittedName>
        <fullName evidence="2">Uncharacterized protein</fullName>
    </submittedName>
</protein>
<evidence type="ECO:0000256" key="1">
    <source>
        <dbReference type="SAM" id="Phobius"/>
    </source>
</evidence>
<keyword evidence="1" id="KW-1133">Transmembrane helix</keyword>
<reference evidence="2 3" key="1">
    <citation type="journal article" date="2011" name="Genome Res.">
        <title>Phylogeny-wide analysis of social amoeba genomes highlights ancient origins for complex intercellular communication.</title>
        <authorList>
            <person name="Heidel A.J."/>
            <person name="Lawal H.M."/>
            <person name="Felder M."/>
            <person name="Schilde C."/>
            <person name="Helps N.R."/>
            <person name="Tunggal B."/>
            <person name="Rivero F."/>
            <person name="John U."/>
            <person name="Schleicher M."/>
            <person name="Eichinger L."/>
            <person name="Platzer M."/>
            <person name="Noegel A.A."/>
            <person name="Schaap P."/>
            <person name="Gloeckner G."/>
        </authorList>
    </citation>
    <scope>NUCLEOTIDE SEQUENCE [LARGE SCALE GENOMIC DNA]</scope>
    <source>
        <strain evidence="3">ATCC 26659 / Pp 5 / PN500</strain>
    </source>
</reference>
<feature type="transmembrane region" description="Helical" evidence="1">
    <location>
        <begin position="81"/>
        <end position="109"/>
    </location>
</feature>
<comment type="caution">
    <text evidence="2">The sequence shown here is derived from an EMBL/GenBank/DDBJ whole genome shotgun (WGS) entry which is preliminary data.</text>
</comment>
<keyword evidence="3" id="KW-1185">Reference proteome</keyword>
<evidence type="ECO:0000313" key="3">
    <source>
        <dbReference type="Proteomes" id="UP000001396"/>
    </source>
</evidence>
<proteinExistence type="predicted"/>
<organism evidence="2 3">
    <name type="scientific">Heterostelium pallidum (strain ATCC 26659 / Pp 5 / PN500)</name>
    <name type="common">Cellular slime mold</name>
    <name type="synonym">Polysphondylium pallidum</name>
    <dbReference type="NCBI Taxonomy" id="670386"/>
    <lineage>
        <taxon>Eukaryota</taxon>
        <taxon>Amoebozoa</taxon>
        <taxon>Evosea</taxon>
        <taxon>Eumycetozoa</taxon>
        <taxon>Dictyostelia</taxon>
        <taxon>Acytosteliales</taxon>
        <taxon>Acytosteliaceae</taxon>
        <taxon>Heterostelium</taxon>
    </lineage>
</organism>
<dbReference type="PANTHER" id="PTHR35202">
    <property type="entry name" value="TRANSMEMBRANE PROTEIN-RELATED"/>
    <property type="match status" value="1"/>
</dbReference>
<feature type="transmembrane region" description="Helical" evidence="1">
    <location>
        <begin position="121"/>
        <end position="141"/>
    </location>
</feature>
<accession>D3BTX5</accession>
<keyword evidence="1" id="KW-0812">Transmembrane</keyword>
<dbReference type="InParanoid" id="D3BTX5"/>
<dbReference type="EMBL" id="ADBJ01000056">
    <property type="protein sequence ID" value="EFA75161.1"/>
    <property type="molecule type" value="Genomic_DNA"/>
</dbReference>
<feature type="transmembrane region" description="Helical" evidence="1">
    <location>
        <begin position="190"/>
        <end position="213"/>
    </location>
</feature>
<evidence type="ECO:0000313" key="2">
    <source>
        <dbReference type="EMBL" id="EFA75161.1"/>
    </source>
</evidence>
<dbReference type="InterPro" id="IPR040291">
    <property type="entry name" value="DDB_G0287341-like"/>
</dbReference>
<name>D3BTX5_HETP5</name>
<gene>
    <name evidence="2" type="ORF">PPL_11235</name>
</gene>